<dbReference type="Gene3D" id="1.25.40.20">
    <property type="entry name" value="Ankyrin repeat-containing domain"/>
    <property type="match status" value="1"/>
</dbReference>
<dbReference type="SUPFAM" id="SSF48403">
    <property type="entry name" value="Ankyrin repeat"/>
    <property type="match status" value="1"/>
</dbReference>
<dbReference type="Proteomes" id="UP000266841">
    <property type="component" value="Unassembled WGS sequence"/>
</dbReference>
<reference evidence="1 2" key="1">
    <citation type="journal article" date="2012" name="Genome Biol.">
        <title>Genome and low-iron response of an oceanic diatom adapted to chronic iron limitation.</title>
        <authorList>
            <person name="Lommer M."/>
            <person name="Specht M."/>
            <person name="Roy A.S."/>
            <person name="Kraemer L."/>
            <person name="Andreson R."/>
            <person name="Gutowska M.A."/>
            <person name="Wolf J."/>
            <person name="Bergner S.V."/>
            <person name="Schilhabel M.B."/>
            <person name="Klostermeier U.C."/>
            <person name="Beiko R.G."/>
            <person name="Rosenstiel P."/>
            <person name="Hippler M."/>
            <person name="Laroche J."/>
        </authorList>
    </citation>
    <scope>NUCLEOTIDE SEQUENCE [LARGE SCALE GENOMIC DNA]</scope>
    <source>
        <strain evidence="1 2">CCMP1005</strain>
    </source>
</reference>
<proteinExistence type="predicted"/>
<comment type="caution">
    <text evidence="1">The sequence shown here is derived from an EMBL/GenBank/DDBJ whole genome shotgun (WGS) entry which is preliminary data.</text>
</comment>
<gene>
    <name evidence="1" type="ORF">THAOC_15664</name>
</gene>
<dbReference type="InterPro" id="IPR036770">
    <property type="entry name" value="Ankyrin_rpt-contain_sf"/>
</dbReference>
<evidence type="ECO:0000313" key="2">
    <source>
        <dbReference type="Proteomes" id="UP000266841"/>
    </source>
</evidence>
<keyword evidence="2" id="KW-1185">Reference proteome</keyword>
<dbReference type="SMART" id="SM00248">
    <property type="entry name" value="ANK"/>
    <property type="match status" value="6"/>
</dbReference>
<name>K0SEA6_THAOC</name>
<dbReference type="EMBL" id="AGNL01018085">
    <property type="protein sequence ID" value="EJK63665.1"/>
    <property type="molecule type" value="Genomic_DNA"/>
</dbReference>
<sequence length="469" mass="52672">MDGGGAELAGSFLQMQQHSVREFEEYCKSDELSMATLRGRTRRIPPGALAGSDAFIFACENRRVTRAVVEHFLGAYPDLVRQRRRVETGKVVPWLPGEPILEGTPFPLQALCSNRHCKSNRAIAKVVEAYPDAARCEFRSFNESVGLTALHLYIGARRDGGDIRLVKLLVSLYPDALAKRGVMVGPDDELDEFTPLGSLLSNWKVISHDFVEALIDRDGKCMNMSSGGQWPVVALLHNPHISSIPMKVFENLAKKTVFTASYLDRGLIDNIIHQACASKFVTVDIMTSLLSIEENLTTAMMGKANRRNEYPLHILCRNTKLGDETSLALLKLLINKCPESVKFCVKDCLGQDMNLPIHDAVRHMSLNCCKLLIEEFPGCLLVRAKIKNESYPEFIEPGSKVSPLHLACACRSLDFVKYFIECEPKSLIHLTEDTDYDLPMDDKSRLDEKLRHKNPASWKHFLCTLQCYK</sequence>
<dbReference type="AlphaFoldDB" id="K0SEA6"/>
<protein>
    <submittedName>
        <fullName evidence="1">Uncharacterized protein</fullName>
    </submittedName>
</protein>
<dbReference type="InterPro" id="IPR002110">
    <property type="entry name" value="Ankyrin_rpt"/>
</dbReference>
<accession>K0SEA6</accession>
<evidence type="ECO:0000313" key="1">
    <source>
        <dbReference type="EMBL" id="EJK63665.1"/>
    </source>
</evidence>
<dbReference type="PANTHER" id="PTHR24121">
    <property type="entry name" value="NO MECHANORECEPTOR POTENTIAL C, ISOFORM D-RELATED"/>
    <property type="match status" value="1"/>
</dbReference>
<dbReference type="PANTHER" id="PTHR24121:SF23">
    <property type="entry name" value="NO MECHANORECEPTOR POTENTIAL C, ISOFORM H"/>
    <property type="match status" value="1"/>
</dbReference>
<organism evidence="1 2">
    <name type="scientific">Thalassiosira oceanica</name>
    <name type="common">Marine diatom</name>
    <dbReference type="NCBI Taxonomy" id="159749"/>
    <lineage>
        <taxon>Eukaryota</taxon>
        <taxon>Sar</taxon>
        <taxon>Stramenopiles</taxon>
        <taxon>Ochrophyta</taxon>
        <taxon>Bacillariophyta</taxon>
        <taxon>Coscinodiscophyceae</taxon>
        <taxon>Thalassiosirophycidae</taxon>
        <taxon>Thalassiosirales</taxon>
        <taxon>Thalassiosiraceae</taxon>
        <taxon>Thalassiosira</taxon>
    </lineage>
</organism>